<dbReference type="InterPro" id="IPR039422">
    <property type="entry name" value="MarR/SlyA-like"/>
</dbReference>
<evidence type="ECO:0000256" key="1">
    <source>
        <dbReference type="ARBA" id="ARBA00023015"/>
    </source>
</evidence>
<keyword evidence="3" id="KW-0804">Transcription</keyword>
<sequence>MNTTDHFGVLLHEVARSWRTELDRRLRHLGLSQSQWLVLIKLPEEGLTQTALARKVGIEGSTLVRLLDRLQANGWIERRDVPGDRRAKRVVPTAKAKTLQHEVAVIAQALREQLLAGIDPARVAIAAEVLSQLRQKLENLHD</sequence>
<dbReference type="SUPFAM" id="SSF46785">
    <property type="entry name" value="Winged helix' DNA-binding domain"/>
    <property type="match status" value="1"/>
</dbReference>
<evidence type="ECO:0000256" key="3">
    <source>
        <dbReference type="ARBA" id="ARBA00023163"/>
    </source>
</evidence>
<organism evidence="5 6">
    <name type="scientific">Tepidiphilus thermophilus</name>
    <dbReference type="NCBI Taxonomy" id="876478"/>
    <lineage>
        <taxon>Bacteria</taxon>
        <taxon>Pseudomonadati</taxon>
        <taxon>Pseudomonadota</taxon>
        <taxon>Hydrogenophilia</taxon>
        <taxon>Hydrogenophilales</taxon>
        <taxon>Hydrogenophilaceae</taxon>
        <taxon>Tepidiphilus</taxon>
    </lineage>
</organism>
<keyword evidence="6" id="KW-1185">Reference proteome</keyword>
<keyword evidence="1" id="KW-0805">Transcription regulation</keyword>
<dbReference type="Pfam" id="PF12802">
    <property type="entry name" value="MarR_2"/>
    <property type="match status" value="1"/>
</dbReference>
<dbReference type="InterPro" id="IPR000835">
    <property type="entry name" value="HTH_MarR-typ"/>
</dbReference>
<proteinExistence type="predicted"/>
<dbReference type="InterPro" id="IPR036388">
    <property type="entry name" value="WH-like_DNA-bd_sf"/>
</dbReference>
<feature type="domain" description="HTH marR-type" evidence="4">
    <location>
        <begin position="4"/>
        <end position="139"/>
    </location>
</feature>
<dbReference type="EMBL" id="CYHH01000004">
    <property type="protein sequence ID" value="CUB07041.1"/>
    <property type="molecule type" value="Genomic_DNA"/>
</dbReference>
<dbReference type="PROSITE" id="PS50995">
    <property type="entry name" value="HTH_MARR_2"/>
    <property type="match status" value="1"/>
</dbReference>
<dbReference type="Proteomes" id="UP000182108">
    <property type="component" value="Unassembled WGS sequence"/>
</dbReference>
<evidence type="ECO:0000259" key="4">
    <source>
        <dbReference type="PROSITE" id="PS50995"/>
    </source>
</evidence>
<accession>A0A0K6IV97</accession>
<dbReference type="GO" id="GO:0003700">
    <property type="term" value="F:DNA-binding transcription factor activity"/>
    <property type="evidence" value="ECO:0007669"/>
    <property type="project" value="InterPro"/>
</dbReference>
<dbReference type="PRINTS" id="PR00598">
    <property type="entry name" value="HTHMARR"/>
</dbReference>
<dbReference type="SMART" id="SM00347">
    <property type="entry name" value="HTH_MARR"/>
    <property type="match status" value="1"/>
</dbReference>
<dbReference type="GO" id="GO:0003677">
    <property type="term" value="F:DNA binding"/>
    <property type="evidence" value="ECO:0007669"/>
    <property type="project" value="UniProtKB-KW"/>
</dbReference>
<dbReference type="GO" id="GO:0006950">
    <property type="term" value="P:response to stress"/>
    <property type="evidence" value="ECO:0007669"/>
    <property type="project" value="TreeGrafter"/>
</dbReference>
<protein>
    <submittedName>
        <fullName evidence="5">DNA-binding transcriptional regulator, MarR family</fullName>
    </submittedName>
</protein>
<dbReference type="Gene3D" id="1.10.10.10">
    <property type="entry name" value="Winged helix-like DNA-binding domain superfamily/Winged helix DNA-binding domain"/>
    <property type="match status" value="1"/>
</dbReference>
<dbReference type="InterPro" id="IPR036390">
    <property type="entry name" value="WH_DNA-bd_sf"/>
</dbReference>
<evidence type="ECO:0000313" key="5">
    <source>
        <dbReference type="EMBL" id="CUB07041.1"/>
    </source>
</evidence>
<dbReference type="AlphaFoldDB" id="A0A0K6IV97"/>
<dbReference type="RefSeq" id="WP_198289014.1">
    <property type="nucleotide sequence ID" value="NZ_CYHH01000004.1"/>
</dbReference>
<evidence type="ECO:0000256" key="2">
    <source>
        <dbReference type="ARBA" id="ARBA00023125"/>
    </source>
</evidence>
<gene>
    <name evidence="5" type="ORF">Ga0061068_104173</name>
</gene>
<dbReference type="PANTHER" id="PTHR33164:SF64">
    <property type="entry name" value="TRANSCRIPTIONAL REGULATOR SLYA"/>
    <property type="match status" value="1"/>
</dbReference>
<keyword evidence="2 5" id="KW-0238">DNA-binding</keyword>
<evidence type="ECO:0000313" key="6">
    <source>
        <dbReference type="Proteomes" id="UP000182108"/>
    </source>
</evidence>
<dbReference type="PANTHER" id="PTHR33164">
    <property type="entry name" value="TRANSCRIPTIONAL REGULATOR, MARR FAMILY"/>
    <property type="match status" value="1"/>
</dbReference>
<name>A0A0K6IV97_9PROT</name>
<reference evidence="6" key="1">
    <citation type="submission" date="2015-08" db="EMBL/GenBank/DDBJ databases">
        <authorList>
            <person name="Babu N.S."/>
            <person name="Beckwith C.J."/>
            <person name="Beseler K.G."/>
            <person name="Brison A."/>
            <person name="Carone J.V."/>
            <person name="Caskin T.P."/>
            <person name="Diamond M."/>
            <person name="Durham M.E."/>
            <person name="Foxe J.M."/>
            <person name="Go M."/>
            <person name="Henderson B.A."/>
            <person name="Jones I.B."/>
            <person name="McGettigan J.A."/>
            <person name="Micheletti S.J."/>
            <person name="Nasrallah M.E."/>
            <person name="Ortiz D."/>
            <person name="Piller C.R."/>
            <person name="Privatt S.R."/>
            <person name="Schneider S.L."/>
            <person name="Sharp S."/>
            <person name="Smith T.C."/>
            <person name="Stanton J.D."/>
            <person name="Ullery H.E."/>
            <person name="Wilson R.J."/>
            <person name="Serrano M.G."/>
            <person name="Buck G."/>
            <person name="Lee V."/>
            <person name="Wang Y."/>
            <person name="Carvalho R."/>
            <person name="Voegtly L."/>
            <person name="Shi R."/>
            <person name="Duckworth R."/>
            <person name="Johnson A."/>
            <person name="Loviza R."/>
            <person name="Walstead R."/>
            <person name="Shah Z."/>
            <person name="Kiflezghi M."/>
            <person name="Wade K."/>
            <person name="Ball S.L."/>
            <person name="Bradley K.W."/>
            <person name="Asai D.J."/>
            <person name="Bowman C.A."/>
            <person name="Russell D.A."/>
            <person name="Pope W.H."/>
            <person name="Jacobs-Sera D."/>
            <person name="Hendrix R.W."/>
            <person name="Hatfull G.F."/>
        </authorList>
    </citation>
    <scope>NUCLEOTIDE SEQUENCE [LARGE SCALE GENOMIC DNA]</scope>
    <source>
        <strain evidence="6">JCM 19170</strain>
    </source>
</reference>